<accession>A0ABW0G6Q9</accession>
<sequence length="60" mass="6402">MSGRPREREGGWPVPGQHLILSRSLPEAAAILAAFNAGLKTLKDGGAIEEFLRRHPSAAP</sequence>
<protein>
    <submittedName>
        <fullName evidence="1">Uncharacterized protein</fullName>
    </submittedName>
</protein>
<proteinExistence type="predicted"/>
<dbReference type="Proteomes" id="UP001596166">
    <property type="component" value="Unassembled WGS sequence"/>
</dbReference>
<gene>
    <name evidence="1" type="ORF">ACFPMG_09315</name>
</gene>
<name>A0ABW0G6Q9_9PROT</name>
<keyword evidence="2" id="KW-1185">Reference proteome</keyword>
<reference evidence="2" key="1">
    <citation type="journal article" date="2019" name="Int. J. Syst. Evol. Microbiol.">
        <title>The Global Catalogue of Microorganisms (GCM) 10K type strain sequencing project: providing services to taxonomists for standard genome sequencing and annotation.</title>
        <authorList>
            <consortium name="The Broad Institute Genomics Platform"/>
            <consortium name="The Broad Institute Genome Sequencing Center for Infectious Disease"/>
            <person name="Wu L."/>
            <person name="Ma J."/>
        </authorList>
    </citation>
    <scope>NUCLEOTIDE SEQUENCE [LARGE SCALE GENOMIC DNA]</scope>
    <source>
        <strain evidence="2">CCUG 58760</strain>
    </source>
</reference>
<dbReference type="RefSeq" id="WP_376994878.1">
    <property type="nucleotide sequence ID" value="NZ_JBHSLC010000011.1"/>
</dbReference>
<comment type="caution">
    <text evidence="1">The sequence shown here is derived from an EMBL/GenBank/DDBJ whole genome shotgun (WGS) entry which is preliminary data.</text>
</comment>
<evidence type="ECO:0000313" key="2">
    <source>
        <dbReference type="Proteomes" id="UP001596166"/>
    </source>
</evidence>
<organism evidence="1 2">
    <name type="scientific">Azospirillum himalayense</name>
    <dbReference type="NCBI Taxonomy" id="654847"/>
    <lineage>
        <taxon>Bacteria</taxon>
        <taxon>Pseudomonadati</taxon>
        <taxon>Pseudomonadota</taxon>
        <taxon>Alphaproteobacteria</taxon>
        <taxon>Rhodospirillales</taxon>
        <taxon>Azospirillaceae</taxon>
        <taxon>Azospirillum</taxon>
    </lineage>
</organism>
<evidence type="ECO:0000313" key="1">
    <source>
        <dbReference type="EMBL" id="MFC5355208.1"/>
    </source>
</evidence>
<dbReference type="EMBL" id="JBHSLC010000011">
    <property type="protein sequence ID" value="MFC5355208.1"/>
    <property type="molecule type" value="Genomic_DNA"/>
</dbReference>